<evidence type="ECO:0000313" key="2">
    <source>
        <dbReference type="Proteomes" id="UP000036902"/>
    </source>
</evidence>
<organism evidence="1 2">
    <name type="scientific">Thauera humireducens</name>
    <dbReference type="NCBI Taxonomy" id="1134435"/>
    <lineage>
        <taxon>Bacteria</taxon>
        <taxon>Pseudomonadati</taxon>
        <taxon>Pseudomonadota</taxon>
        <taxon>Betaproteobacteria</taxon>
        <taxon>Rhodocyclales</taxon>
        <taxon>Zoogloeaceae</taxon>
        <taxon>Thauera</taxon>
    </lineage>
</organism>
<reference evidence="2" key="1">
    <citation type="submission" date="2016-03" db="EMBL/GenBank/DDBJ databases">
        <authorList>
            <person name="Ma C."/>
            <person name="Zhou S."/>
            <person name="Yang G."/>
        </authorList>
    </citation>
    <scope>NUCLEOTIDE SEQUENCE [LARGE SCALE GENOMIC DNA]</scope>
    <source>
        <strain evidence="2">SgZ-1</strain>
    </source>
</reference>
<dbReference type="RefSeq" id="WP_004260929.1">
    <property type="nucleotide sequence ID" value="NZ_CP014646.1"/>
</dbReference>
<name>A0A127K5W7_9RHOO</name>
<evidence type="ECO:0000313" key="1">
    <source>
        <dbReference type="EMBL" id="AMO37358.1"/>
    </source>
</evidence>
<dbReference type="Proteomes" id="UP000036902">
    <property type="component" value="Chromosome"/>
</dbReference>
<dbReference type="STRING" id="1134435.AC731_010610"/>
<dbReference type="KEGG" id="thu:AC731_010610"/>
<keyword evidence="2" id="KW-1185">Reference proteome</keyword>
<proteinExistence type="predicted"/>
<dbReference type="AlphaFoldDB" id="A0A127K5W7"/>
<dbReference type="EMBL" id="CP014646">
    <property type="protein sequence ID" value="AMO37358.1"/>
    <property type="molecule type" value="Genomic_DNA"/>
</dbReference>
<sequence length="108" mass="12389">MKTPKLLPWYARKAGISTERAETLWRKAVREATAETGWVGNSEYWGACMDAFVRLLEEERNTLCAPKVLPFVQSQARMWRLPLLAMEDVFSAIHANWQRNLGVPRKAA</sequence>
<protein>
    <submittedName>
        <fullName evidence="1">Uncharacterized protein</fullName>
    </submittedName>
</protein>
<accession>A0A127K5W7</accession>
<gene>
    <name evidence="1" type="ORF">AC731_010610</name>
</gene>